<evidence type="ECO:0000313" key="1">
    <source>
        <dbReference type="EMBL" id="PYH97249.1"/>
    </source>
</evidence>
<gene>
    <name evidence="1" type="ORF">BO71DRAFT_468616</name>
</gene>
<dbReference type="AlphaFoldDB" id="A0A319DIT1"/>
<accession>A0A319DIT1</accession>
<sequence>PSPTLSNDLYPKLPDITIDILLIIFELLPLPSQACLALSCKTLHAHFGFILKDAKLTWPRLLATKSYEVPLAQPNIPRNQLLLLLEDDRWLYCSGCLKLHPHNLFSSYSRSSPPQERRCMYQSGVIDLCPCLALTFFDRMRLEQWLRTGFIDALSPSTRHAFQLTVIKHRICLLHRCSMTEHAEAFIDLTIMMTLEENSCLKVQTRYHLHMSIPQRIQGSRLRLHLWPLSMESIFLCPHFTIMEFLFNPHGWSENRCKQCDTNALVIAYEN</sequence>
<organism evidence="1 2">
    <name type="scientific">Aspergillus ellipticus CBS 707.79</name>
    <dbReference type="NCBI Taxonomy" id="1448320"/>
    <lineage>
        <taxon>Eukaryota</taxon>
        <taxon>Fungi</taxon>
        <taxon>Dikarya</taxon>
        <taxon>Ascomycota</taxon>
        <taxon>Pezizomycotina</taxon>
        <taxon>Eurotiomycetes</taxon>
        <taxon>Eurotiomycetidae</taxon>
        <taxon>Eurotiales</taxon>
        <taxon>Aspergillaceae</taxon>
        <taxon>Aspergillus</taxon>
        <taxon>Aspergillus subgen. Circumdati</taxon>
    </lineage>
</organism>
<evidence type="ECO:0008006" key="3">
    <source>
        <dbReference type="Google" id="ProtNLM"/>
    </source>
</evidence>
<dbReference type="Proteomes" id="UP000247810">
    <property type="component" value="Unassembled WGS sequence"/>
</dbReference>
<protein>
    <recommendedName>
        <fullName evidence="3">F-box domain-containing protein</fullName>
    </recommendedName>
</protein>
<reference evidence="1 2" key="1">
    <citation type="submission" date="2018-02" db="EMBL/GenBank/DDBJ databases">
        <title>The genomes of Aspergillus section Nigri reveals drivers in fungal speciation.</title>
        <authorList>
            <consortium name="DOE Joint Genome Institute"/>
            <person name="Vesth T.C."/>
            <person name="Nybo J."/>
            <person name="Theobald S."/>
            <person name="Brandl J."/>
            <person name="Frisvad J.C."/>
            <person name="Nielsen K.F."/>
            <person name="Lyhne E.K."/>
            <person name="Kogle M.E."/>
            <person name="Kuo A."/>
            <person name="Riley R."/>
            <person name="Clum A."/>
            <person name="Nolan M."/>
            <person name="Lipzen A."/>
            <person name="Salamov A."/>
            <person name="Henrissat B."/>
            <person name="Wiebenga A."/>
            <person name="De vries R.P."/>
            <person name="Grigoriev I.V."/>
            <person name="Mortensen U.H."/>
            <person name="Andersen M.R."/>
            <person name="Baker S.E."/>
        </authorList>
    </citation>
    <scope>NUCLEOTIDE SEQUENCE [LARGE SCALE GENOMIC DNA]</scope>
    <source>
        <strain evidence="1 2">CBS 707.79</strain>
    </source>
</reference>
<feature type="non-terminal residue" evidence="1">
    <location>
        <position position="1"/>
    </location>
</feature>
<dbReference type="OrthoDB" id="4454461at2759"/>
<dbReference type="VEuPathDB" id="FungiDB:BO71DRAFT_468616"/>
<evidence type="ECO:0000313" key="2">
    <source>
        <dbReference type="Proteomes" id="UP000247810"/>
    </source>
</evidence>
<keyword evidence="2" id="KW-1185">Reference proteome</keyword>
<name>A0A319DIT1_9EURO</name>
<proteinExistence type="predicted"/>
<dbReference type="EMBL" id="KZ825827">
    <property type="protein sequence ID" value="PYH97249.1"/>
    <property type="molecule type" value="Genomic_DNA"/>
</dbReference>